<dbReference type="PANTHER" id="PTHR37468">
    <property type="entry name" value="SULFATE TRANSPORTER CYSZ"/>
    <property type="match status" value="1"/>
</dbReference>
<dbReference type="InterPro" id="IPR050480">
    <property type="entry name" value="CysZ-like"/>
</dbReference>
<accession>A0ABW1K0Y6</accession>
<dbReference type="Proteomes" id="UP001596203">
    <property type="component" value="Unassembled WGS sequence"/>
</dbReference>
<evidence type="ECO:0000256" key="5">
    <source>
        <dbReference type="ARBA" id="ARBA00022605"/>
    </source>
</evidence>
<dbReference type="RefSeq" id="WP_377417324.1">
    <property type="nucleotide sequence ID" value="NZ_JBHSPR010000001.1"/>
</dbReference>
<evidence type="ECO:0000313" key="12">
    <source>
        <dbReference type="EMBL" id="MFC6015359.1"/>
    </source>
</evidence>
<feature type="transmembrane region" description="Helical" evidence="11">
    <location>
        <begin position="246"/>
        <end position="266"/>
    </location>
</feature>
<feature type="transmembrane region" description="Helical" evidence="11">
    <location>
        <begin position="177"/>
        <end position="202"/>
    </location>
</feature>
<evidence type="ECO:0000256" key="7">
    <source>
        <dbReference type="ARBA" id="ARBA00022989"/>
    </source>
</evidence>
<dbReference type="PANTHER" id="PTHR37468:SF1">
    <property type="entry name" value="SULFATE TRANSPORTER CYSZ"/>
    <property type="match status" value="1"/>
</dbReference>
<feature type="transmembrane region" description="Helical" evidence="11">
    <location>
        <begin position="119"/>
        <end position="141"/>
    </location>
</feature>
<dbReference type="Pfam" id="PF07264">
    <property type="entry name" value="EI24"/>
    <property type="match status" value="1"/>
</dbReference>
<keyword evidence="5" id="KW-0028">Amino-acid biosynthesis</keyword>
<keyword evidence="7 11" id="KW-1133">Transmembrane helix</keyword>
<proteinExistence type="predicted"/>
<organism evidence="12 13">
    <name type="scientific">Plantactinospora solaniradicis</name>
    <dbReference type="NCBI Taxonomy" id="1723736"/>
    <lineage>
        <taxon>Bacteria</taxon>
        <taxon>Bacillati</taxon>
        <taxon>Actinomycetota</taxon>
        <taxon>Actinomycetes</taxon>
        <taxon>Micromonosporales</taxon>
        <taxon>Micromonosporaceae</taxon>
        <taxon>Plantactinospora</taxon>
    </lineage>
</organism>
<dbReference type="EMBL" id="JBHSPR010000001">
    <property type="protein sequence ID" value="MFC6015359.1"/>
    <property type="molecule type" value="Genomic_DNA"/>
</dbReference>
<evidence type="ECO:0000256" key="6">
    <source>
        <dbReference type="ARBA" id="ARBA00022692"/>
    </source>
</evidence>
<feature type="transmembrane region" description="Helical" evidence="11">
    <location>
        <begin position="315"/>
        <end position="332"/>
    </location>
</feature>
<evidence type="ECO:0000256" key="2">
    <source>
        <dbReference type="ARBA" id="ARBA00022448"/>
    </source>
</evidence>
<comment type="caution">
    <text evidence="12">The sequence shown here is derived from an EMBL/GenBank/DDBJ whole genome shotgun (WGS) entry which is preliminary data.</text>
</comment>
<evidence type="ECO:0000256" key="4">
    <source>
        <dbReference type="ARBA" id="ARBA00022519"/>
    </source>
</evidence>
<feature type="region of interest" description="Disordered" evidence="10">
    <location>
        <begin position="1"/>
        <end position="28"/>
    </location>
</feature>
<evidence type="ECO:0000256" key="9">
    <source>
        <dbReference type="ARBA" id="ARBA00023136"/>
    </source>
</evidence>
<evidence type="ECO:0000256" key="10">
    <source>
        <dbReference type="SAM" id="MobiDB-lite"/>
    </source>
</evidence>
<keyword evidence="2" id="KW-0813">Transport</keyword>
<dbReference type="InterPro" id="IPR059112">
    <property type="entry name" value="CysZ/EI24"/>
</dbReference>
<protein>
    <submittedName>
        <fullName evidence="12">EI24 domain-containing protein</fullName>
    </submittedName>
</protein>
<evidence type="ECO:0000256" key="8">
    <source>
        <dbReference type="ARBA" id="ARBA00023032"/>
    </source>
</evidence>
<feature type="transmembrane region" description="Helical" evidence="11">
    <location>
        <begin position="272"/>
        <end position="295"/>
    </location>
</feature>
<name>A0ABW1K0Y6_9ACTN</name>
<keyword evidence="3" id="KW-1003">Cell membrane</keyword>
<evidence type="ECO:0000313" key="13">
    <source>
        <dbReference type="Proteomes" id="UP001596203"/>
    </source>
</evidence>
<sequence>MRAPEPAPPIPTRPARPTNPADPSVPLAGFVPHHVAAPEASALAPVEPTPAGPHRQWIPRQVPSPNAEAVRQAGRAIATGAARTARTAAYRGTRPIVNFFAGIGCFWRGLARFLTSPMLWLYALAPLVLLALAMFGIMHAMEATAEVLVHWVTSFAENWPQWIRGTLDSVLMWGARLAVHAALGYLVLPLSIVLGAPCYVLLARRLERRLGGTAPDPTATGATATGASVRKAPPLWRACLVAVRQAVLVTLVLQLGWLLLAPLLLIPGVNLLAAFSAVVVFNGFLVGLLLLSIPLQHHGVSTFRGQLRVVCRHRASVIGFGATSVLALSLPFTPLRALVAPMVFTGAVLLHHRMRGADELPRQPVAAGPTPPALPPAGTGFPSW</sequence>
<comment type="subcellular location">
    <subcellularLocation>
        <location evidence="1">Membrane</location>
        <topology evidence="1">Multi-pass membrane protein</topology>
    </subcellularLocation>
</comment>
<reference evidence="13" key="1">
    <citation type="journal article" date="2019" name="Int. J. Syst. Evol. Microbiol.">
        <title>The Global Catalogue of Microorganisms (GCM) 10K type strain sequencing project: providing services to taxonomists for standard genome sequencing and annotation.</title>
        <authorList>
            <consortium name="The Broad Institute Genomics Platform"/>
            <consortium name="The Broad Institute Genome Sequencing Center for Infectious Disease"/>
            <person name="Wu L."/>
            <person name="Ma J."/>
        </authorList>
    </citation>
    <scope>NUCLEOTIDE SEQUENCE [LARGE SCALE GENOMIC DNA]</scope>
    <source>
        <strain evidence="13">ZS-35-S2</strain>
    </source>
</reference>
<keyword evidence="13" id="KW-1185">Reference proteome</keyword>
<evidence type="ECO:0000256" key="3">
    <source>
        <dbReference type="ARBA" id="ARBA00022475"/>
    </source>
</evidence>
<keyword evidence="9 11" id="KW-0472">Membrane</keyword>
<gene>
    <name evidence="12" type="ORF">ACFP2T_03995</name>
</gene>
<keyword evidence="4" id="KW-0997">Cell inner membrane</keyword>
<evidence type="ECO:0000256" key="1">
    <source>
        <dbReference type="ARBA" id="ARBA00004141"/>
    </source>
</evidence>
<keyword evidence="8" id="KW-0764">Sulfate transport</keyword>
<keyword evidence="6 11" id="KW-0812">Transmembrane</keyword>
<feature type="compositionally biased region" description="Pro residues" evidence="10">
    <location>
        <begin position="1"/>
        <end position="14"/>
    </location>
</feature>
<feature type="region of interest" description="Disordered" evidence="10">
    <location>
        <begin position="361"/>
        <end position="384"/>
    </location>
</feature>
<evidence type="ECO:0000256" key="11">
    <source>
        <dbReference type="SAM" id="Phobius"/>
    </source>
</evidence>